<evidence type="ECO:0000256" key="7">
    <source>
        <dbReference type="SAM" id="MobiDB-lite"/>
    </source>
</evidence>
<comment type="caution">
    <text evidence="9">The sequence shown here is derived from an EMBL/GenBank/DDBJ whole genome shotgun (WGS) entry which is preliminary data.</text>
</comment>
<feature type="coiled-coil region" evidence="6">
    <location>
        <begin position="6"/>
        <end position="40"/>
    </location>
</feature>
<protein>
    <submittedName>
        <fullName evidence="9">GCC1</fullName>
    </submittedName>
</protein>
<evidence type="ECO:0000256" key="1">
    <source>
        <dbReference type="ARBA" id="ARBA00004184"/>
    </source>
</evidence>
<evidence type="ECO:0000259" key="8">
    <source>
        <dbReference type="PROSITE" id="PS50913"/>
    </source>
</evidence>
<keyword evidence="5" id="KW-0472">Membrane</keyword>
<feature type="coiled-coil region" evidence="6">
    <location>
        <begin position="400"/>
        <end position="513"/>
    </location>
</feature>
<feature type="domain" description="GRIP" evidence="8">
    <location>
        <begin position="631"/>
        <end position="681"/>
    </location>
</feature>
<dbReference type="Gene3D" id="1.10.220.60">
    <property type="entry name" value="GRIP domain"/>
    <property type="match status" value="1"/>
</dbReference>
<organism evidence="9 10">
    <name type="scientific">Mytilus edulis</name>
    <name type="common">Blue mussel</name>
    <dbReference type="NCBI Taxonomy" id="6550"/>
    <lineage>
        <taxon>Eukaryota</taxon>
        <taxon>Metazoa</taxon>
        <taxon>Spiralia</taxon>
        <taxon>Lophotrochozoa</taxon>
        <taxon>Mollusca</taxon>
        <taxon>Bivalvia</taxon>
        <taxon>Autobranchia</taxon>
        <taxon>Pteriomorphia</taxon>
        <taxon>Mytilida</taxon>
        <taxon>Mytiloidea</taxon>
        <taxon>Mytilidae</taxon>
        <taxon>Mytilinae</taxon>
        <taxon>Mytilus</taxon>
    </lineage>
</organism>
<evidence type="ECO:0000256" key="4">
    <source>
        <dbReference type="ARBA" id="ARBA00023054"/>
    </source>
</evidence>
<evidence type="ECO:0000313" key="9">
    <source>
        <dbReference type="EMBL" id="CAG2186495.1"/>
    </source>
</evidence>
<evidence type="ECO:0000256" key="6">
    <source>
        <dbReference type="SAM" id="Coils"/>
    </source>
</evidence>
<keyword evidence="10" id="KW-1185">Reference proteome</keyword>
<comment type="subcellular location">
    <subcellularLocation>
        <location evidence="2">Cytoplasm</location>
    </subcellularLocation>
    <subcellularLocation>
        <location evidence="1">Endomembrane system</location>
        <topology evidence="1">Peripheral membrane protein</topology>
    </subcellularLocation>
</comment>
<dbReference type="PANTHER" id="PTHR23157">
    <property type="entry name" value="GRIP AND COILED-COIL DOMAIN-CONTAINING PROTEIN 1"/>
    <property type="match status" value="1"/>
</dbReference>
<keyword evidence="4 6" id="KW-0175">Coiled coil</keyword>
<dbReference type="Pfam" id="PF01465">
    <property type="entry name" value="GRIP"/>
    <property type="match status" value="1"/>
</dbReference>
<gene>
    <name evidence="9" type="ORF">MEDL_2028</name>
</gene>
<dbReference type="PANTHER" id="PTHR23157:SF25">
    <property type="entry name" value="GRIP AND COILED-COIL DOMAIN-CONTAINING PROTEIN 1"/>
    <property type="match status" value="1"/>
</dbReference>
<evidence type="ECO:0000256" key="5">
    <source>
        <dbReference type="ARBA" id="ARBA00023136"/>
    </source>
</evidence>
<feature type="compositionally biased region" description="Basic and acidic residues" evidence="7">
    <location>
        <begin position="74"/>
        <end position="93"/>
    </location>
</feature>
<dbReference type="PROSITE" id="PS50913">
    <property type="entry name" value="GRIP"/>
    <property type="match status" value="1"/>
</dbReference>
<dbReference type="EMBL" id="CAJPWZ010000137">
    <property type="protein sequence ID" value="CAG2186495.1"/>
    <property type="molecule type" value="Genomic_DNA"/>
</dbReference>
<evidence type="ECO:0000313" key="10">
    <source>
        <dbReference type="Proteomes" id="UP000683360"/>
    </source>
</evidence>
<proteinExistence type="predicted"/>
<dbReference type="GO" id="GO:0005794">
    <property type="term" value="C:Golgi apparatus"/>
    <property type="evidence" value="ECO:0007669"/>
    <property type="project" value="TreeGrafter"/>
</dbReference>
<dbReference type="InterPro" id="IPR000237">
    <property type="entry name" value="GRIP_dom"/>
</dbReference>
<dbReference type="OrthoDB" id="9898580at2759"/>
<feature type="coiled-coil region" evidence="6">
    <location>
        <begin position="578"/>
        <end position="630"/>
    </location>
</feature>
<sequence>MDRATRSELVKTVEAQKEKLQKYEAKLRDVIQAYKGVIKEKDALEASIKALTSSRQKDKDENQQSIQDPLNVSQDEKSSNEDSSDDKPKEDHIQTLTSSLFTLTQEKSKVEASYVADKKRLLTENEELTKRISEEQEQSKQKFQQLEEQVQELKSKIISQQKDREKEQTDHAVMLRELQKLLSAERIIKEQFESQLEDATAALKEKEKLVPNLSEVYEKRLKDLSAELQNVKEKLRESERKAKQPSPEFLELQKQMERLKIENQKHINQEQRNLDESEKMLQQQSTHSEERVAMLETKLSEISKVVGEYERLKCQDQITIQKLKERVSQLDLENTALSQSQSSGTYGQDDDTSDPQVFAEKILNLKDMLKSANKHSENPVKLKGLFTDEEDATLNDCPFCDKAKDDYEQVKEEFERYKLRAQSVLKNKNTKDTGPSKEVEALRSQITDLREKVKSHHLQHEDECEKLKQKAENSHKATINLTEKHKHDVALTEAEHRHKMSELEMEIKKQRDRTVHQNFEANPYYPHLRNPPDSGASAELPQDLNRQKTEEEEAVSRLLNLRSLGQNDSNMLFFSQEIARKDVEINSLRKQKHQLETALRELQVTASTREEELHDKIEGMKEEIRKCERDKSREGANLEYLKNVAYKFLITTDPQSKQQMLNAITTILQFSPQEKTVVHTQFRGWWK</sequence>
<feature type="region of interest" description="Disordered" evidence="7">
    <location>
        <begin position="522"/>
        <end position="552"/>
    </location>
</feature>
<dbReference type="InterPro" id="IPR051952">
    <property type="entry name" value="Golgi-autophagy_related"/>
</dbReference>
<dbReference type="AlphaFoldDB" id="A0A8S3PRW8"/>
<name>A0A8S3PRW8_MYTED</name>
<dbReference type="Proteomes" id="UP000683360">
    <property type="component" value="Unassembled WGS sequence"/>
</dbReference>
<reference evidence="9" key="1">
    <citation type="submission" date="2021-03" db="EMBL/GenBank/DDBJ databases">
        <authorList>
            <person name="Bekaert M."/>
        </authorList>
    </citation>
    <scope>NUCLEOTIDE SEQUENCE</scope>
</reference>
<evidence type="ECO:0000256" key="2">
    <source>
        <dbReference type="ARBA" id="ARBA00004496"/>
    </source>
</evidence>
<accession>A0A8S3PRW8</accession>
<feature type="compositionally biased region" description="Polar residues" evidence="7">
    <location>
        <begin position="63"/>
        <end position="72"/>
    </location>
</feature>
<feature type="coiled-coil region" evidence="6">
    <location>
        <begin position="118"/>
        <end position="287"/>
    </location>
</feature>
<dbReference type="SMART" id="SM00755">
    <property type="entry name" value="Grip"/>
    <property type="match status" value="1"/>
</dbReference>
<evidence type="ECO:0000256" key="3">
    <source>
        <dbReference type="ARBA" id="ARBA00022490"/>
    </source>
</evidence>
<keyword evidence="3" id="KW-0963">Cytoplasm</keyword>
<feature type="region of interest" description="Disordered" evidence="7">
    <location>
        <begin position="51"/>
        <end position="98"/>
    </location>
</feature>